<dbReference type="RefSeq" id="WP_109679600.1">
    <property type="nucleotide sequence ID" value="NZ_CP086615.1"/>
</dbReference>
<dbReference type="AlphaFoldDB" id="A0A2U2MY41"/>
<evidence type="ECO:0000256" key="1">
    <source>
        <dbReference type="SAM" id="MobiDB-lite"/>
    </source>
</evidence>
<evidence type="ECO:0000313" key="3">
    <source>
        <dbReference type="Proteomes" id="UP000245474"/>
    </source>
</evidence>
<feature type="region of interest" description="Disordered" evidence="1">
    <location>
        <begin position="50"/>
        <end position="75"/>
    </location>
</feature>
<protein>
    <submittedName>
        <fullName evidence="2">Uncharacterized protein</fullName>
    </submittedName>
</protein>
<comment type="caution">
    <text evidence="2">The sequence shown here is derived from an EMBL/GenBank/DDBJ whole genome shotgun (WGS) entry which is preliminary data.</text>
</comment>
<reference evidence="2 3" key="1">
    <citation type="submission" date="2018-05" db="EMBL/GenBank/DDBJ databases">
        <title>Spiribacter halobius sp. nov., a moderately halophilic bacterium isolated from marine solar saltern.</title>
        <authorList>
            <person name="Zheng W.-S."/>
            <person name="Lu D.-C."/>
            <person name="Du Z.-J."/>
        </authorList>
    </citation>
    <scope>NUCLEOTIDE SEQUENCE [LARGE SCALE GENOMIC DNA]</scope>
    <source>
        <strain evidence="2 3">E85</strain>
    </source>
</reference>
<proteinExistence type="predicted"/>
<dbReference type="Proteomes" id="UP000245474">
    <property type="component" value="Unassembled WGS sequence"/>
</dbReference>
<gene>
    <name evidence="2" type="ORF">DEM34_14775</name>
</gene>
<evidence type="ECO:0000313" key="2">
    <source>
        <dbReference type="EMBL" id="PWG61728.1"/>
    </source>
</evidence>
<organism evidence="2 3">
    <name type="scientific">Sediminicurvatus halobius</name>
    <dbReference type="NCBI Taxonomy" id="2182432"/>
    <lineage>
        <taxon>Bacteria</taxon>
        <taxon>Pseudomonadati</taxon>
        <taxon>Pseudomonadota</taxon>
        <taxon>Gammaproteobacteria</taxon>
        <taxon>Chromatiales</taxon>
        <taxon>Ectothiorhodospiraceae</taxon>
        <taxon>Sediminicurvatus</taxon>
    </lineage>
</organism>
<keyword evidence="3" id="KW-1185">Reference proteome</keyword>
<name>A0A2U2MY41_9GAMM</name>
<sequence length="75" mass="8629">MIANAATCTDNDIDRDALKREEQQLFNELAVAKRSEEALAKLRRFRQIRRLLQETAPPPPPPEPKQQELFAEGTR</sequence>
<accession>A0A2U2MY41</accession>
<dbReference type="EMBL" id="QFFI01000027">
    <property type="protein sequence ID" value="PWG61728.1"/>
    <property type="molecule type" value="Genomic_DNA"/>
</dbReference>